<dbReference type="Gene3D" id="3.30.420.40">
    <property type="match status" value="1"/>
</dbReference>
<evidence type="ECO:0000313" key="8">
    <source>
        <dbReference type="Proteomes" id="UP000775213"/>
    </source>
</evidence>
<keyword evidence="5" id="KW-0067">ATP-binding</keyword>
<dbReference type="PROSITE" id="PS01132">
    <property type="entry name" value="ACTINS_ACT_LIKE"/>
    <property type="match status" value="1"/>
</dbReference>
<comment type="subcellular location">
    <subcellularLocation>
        <location evidence="1">Cytoplasm</location>
        <location evidence="1">Cytoskeleton</location>
    </subcellularLocation>
</comment>
<evidence type="ECO:0000256" key="6">
    <source>
        <dbReference type="ARBA" id="ARBA00023212"/>
    </source>
</evidence>
<comment type="similarity">
    <text evidence="2">Belongs to the actin family.</text>
</comment>
<dbReference type="GO" id="GO:0005524">
    <property type="term" value="F:ATP binding"/>
    <property type="evidence" value="ECO:0007669"/>
    <property type="project" value="UniProtKB-KW"/>
</dbReference>
<dbReference type="PANTHER" id="PTHR11937">
    <property type="entry name" value="ACTIN"/>
    <property type="match status" value="1"/>
</dbReference>
<name>A0AAV7G3M6_DENCH</name>
<dbReference type="PRINTS" id="PR00190">
    <property type="entry name" value="ACTIN"/>
</dbReference>
<dbReference type="GO" id="GO:0005856">
    <property type="term" value="C:cytoskeleton"/>
    <property type="evidence" value="ECO:0007669"/>
    <property type="project" value="UniProtKB-SubCell"/>
</dbReference>
<evidence type="ECO:0000256" key="1">
    <source>
        <dbReference type="ARBA" id="ARBA00004245"/>
    </source>
</evidence>
<evidence type="ECO:0008006" key="9">
    <source>
        <dbReference type="Google" id="ProtNLM"/>
    </source>
</evidence>
<dbReference type="EMBL" id="JAGFBR010000018">
    <property type="protein sequence ID" value="KAH0450323.1"/>
    <property type="molecule type" value="Genomic_DNA"/>
</dbReference>
<proteinExistence type="inferred from homology"/>
<evidence type="ECO:0000313" key="7">
    <source>
        <dbReference type="EMBL" id="KAH0450323.1"/>
    </source>
</evidence>
<evidence type="ECO:0000256" key="3">
    <source>
        <dbReference type="ARBA" id="ARBA00022490"/>
    </source>
</evidence>
<keyword evidence="6" id="KW-0206">Cytoskeleton</keyword>
<dbReference type="InterPro" id="IPR043129">
    <property type="entry name" value="ATPase_NBD"/>
</dbReference>
<keyword evidence="4" id="KW-0547">Nucleotide-binding</keyword>
<comment type="caution">
    <text evidence="7">The sequence shown here is derived from an EMBL/GenBank/DDBJ whole genome shotgun (WGS) entry which is preliminary data.</text>
</comment>
<dbReference type="InterPro" id="IPR004000">
    <property type="entry name" value="Actin"/>
</dbReference>
<evidence type="ECO:0000256" key="4">
    <source>
        <dbReference type="ARBA" id="ARBA00022741"/>
    </source>
</evidence>
<dbReference type="SUPFAM" id="SSF53067">
    <property type="entry name" value="Actin-like ATPase domain"/>
    <property type="match status" value="1"/>
</dbReference>
<dbReference type="FunFam" id="3.30.420.40:FF:000148">
    <property type="entry name" value="Actin, alpha skeletal muscle"/>
    <property type="match status" value="1"/>
</dbReference>
<dbReference type="Pfam" id="PF00022">
    <property type="entry name" value="Actin"/>
    <property type="match status" value="1"/>
</dbReference>
<sequence>MHAVIVFRLRSGNPNWISSDATARKSFPSSYYTLDIRQVRVLLTCCVTTCIQREHCLDDHIHSRGIEGLKHDLGHLFPISLRVKRCLRKKNRVLFMSHSKLIVKSVMPNFLHVILVTHNSMLNRFPSSPHLCYFLIPIVVEKHNKMADGEDIQSLVCDNGTGMVKAGFAGDNAPRTIFPSIVGRPCHTRVMVGMGQKGAYCDILTLKFPIEHGIVSNWDDMEKIWHHTFYNELQVAPEEHHVLLTEAPLNPKANREKMT</sequence>
<dbReference type="InterPro" id="IPR020902">
    <property type="entry name" value="Actin/actin-like_CS"/>
</dbReference>
<evidence type="ECO:0000256" key="2">
    <source>
        <dbReference type="ARBA" id="ARBA00006752"/>
    </source>
</evidence>
<organism evidence="7 8">
    <name type="scientific">Dendrobium chrysotoxum</name>
    <name type="common">Orchid</name>
    <dbReference type="NCBI Taxonomy" id="161865"/>
    <lineage>
        <taxon>Eukaryota</taxon>
        <taxon>Viridiplantae</taxon>
        <taxon>Streptophyta</taxon>
        <taxon>Embryophyta</taxon>
        <taxon>Tracheophyta</taxon>
        <taxon>Spermatophyta</taxon>
        <taxon>Magnoliopsida</taxon>
        <taxon>Liliopsida</taxon>
        <taxon>Asparagales</taxon>
        <taxon>Orchidaceae</taxon>
        <taxon>Epidendroideae</taxon>
        <taxon>Malaxideae</taxon>
        <taxon>Dendrobiinae</taxon>
        <taxon>Dendrobium</taxon>
    </lineage>
</organism>
<keyword evidence="8" id="KW-1185">Reference proteome</keyword>
<dbReference type="AlphaFoldDB" id="A0AAV7G3M6"/>
<evidence type="ECO:0000256" key="5">
    <source>
        <dbReference type="ARBA" id="ARBA00022840"/>
    </source>
</evidence>
<dbReference type="Proteomes" id="UP000775213">
    <property type="component" value="Unassembled WGS sequence"/>
</dbReference>
<protein>
    <recommendedName>
        <fullName evidence="9">Actin</fullName>
    </recommendedName>
</protein>
<gene>
    <name evidence="7" type="ORF">IEQ34_021015</name>
</gene>
<accession>A0AAV7G3M6</accession>
<keyword evidence="3" id="KW-0963">Cytoplasm</keyword>
<reference evidence="7 8" key="1">
    <citation type="journal article" date="2021" name="Hortic Res">
        <title>Chromosome-scale assembly of the Dendrobium chrysotoxum genome enhances the understanding of orchid evolution.</title>
        <authorList>
            <person name="Zhang Y."/>
            <person name="Zhang G.Q."/>
            <person name="Zhang D."/>
            <person name="Liu X.D."/>
            <person name="Xu X.Y."/>
            <person name="Sun W.H."/>
            <person name="Yu X."/>
            <person name="Zhu X."/>
            <person name="Wang Z.W."/>
            <person name="Zhao X."/>
            <person name="Zhong W.Y."/>
            <person name="Chen H."/>
            <person name="Yin W.L."/>
            <person name="Huang T."/>
            <person name="Niu S.C."/>
            <person name="Liu Z.J."/>
        </authorList>
    </citation>
    <scope>NUCLEOTIDE SEQUENCE [LARGE SCALE GENOMIC DNA]</scope>
    <source>
        <strain evidence="7">Lindl</strain>
    </source>
</reference>